<reference evidence="2" key="1">
    <citation type="submission" date="2020-10" db="EMBL/GenBank/DDBJ databases">
        <title>Genome Sequence of Monilinia vaccinii-corymbosi Sheds Light on Mummy Berry Disease Infection of Blueberry and Mating Type.</title>
        <authorList>
            <person name="Yow A.G."/>
            <person name="Zhang Y."/>
            <person name="Bansal K."/>
            <person name="Eacker S.M."/>
            <person name="Sullivan S."/>
            <person name="Liachko I."/>
            <person name="Cubeta M.A."/>
            <person name="Rollins J.A."/>
            <person name="Ashrafi H."/>
        </authorList>
    </citation>
    <scope>NUCLEOTIDE SEQUENCE</scope>
    <source>
        <strain evidence="2">RL-1</strain>
    </source>
</reference>
<dbReference type="OrthoDB" id="3518308at2759"/>
<dbReference type="EMBL" id="CP063405">
    <property type="protein sequence ID" value="QSZ28927.1"/>
    <property type="molecule type" value="Genomic_DNA"/>
</dbReference>
<accession>A0A8A3P903</accession>
<dbReference type="AlphaFoldDB" id="A0A8A3P903"/>
<name>A0A8A3P903_9HELO</name>
<feature type="compositionally biased region" description="Polar residues" evidence="1">
    <location>
        <begin position="237"/>
        <end position="260"/>
    </location>
</feature>
<dbReference type="Proteomes" id="UP000672032">
    <property type="component" value="Chromosome 1"/>
</dbReference>
<proteinExistence type="predicted"/>
<evidence type="ECO:0000313" key="3">
    <source>
        <dbReference type="Proteomes" id="UP000672032"/>
    </source>
</evidence>
<sequence length="397" mass="44821">MNSSSHPQLPSAPGHTALDVKRMLLLSHLKEGTGSPNGIPSTKLTDLSMYDTNTTLPFATAISLGEDECLKSVIEDAAIDFAEREKLRRDIRYYIGNVGNPDTDDMRKSVEKLLDEDIMERGLLKKNPNILKRPIFAKAGMIAADMERKRLGIQDQNYGHDFIVQLMTLTDGWGQGSRVDILKFKLKTSFLKFVATLKDETRYSKIPPESIAFPSPSWPFVTSGNAELQINHEASNSTFNTQDTHSSQPGANFNGTSSEKIPSDQRESATTKRGPDDKGYSLLDGPWMYRLPHVGKDSAPKPGWKRLMNQGDYMTMLDGISRVNSKYIEWSNPSKCSVVVMHSLDRACQQRYLDSREEERAFSIKWEKELEDGGFFDDEEVVGDPGDDWFDYWRRST</sequence>
<keyword evidence="3" id="KW-1185">Reference proteome</keyword>
<evidence type="ECO:0000256" key="1">
    <source>
        <dbReference type="SAM" id="MobiDB-lite"/>
    </source>
</evidence>
<feature type="compositionally biased region" description="Basic and acidic residues" evidence="1">
    <location>
        <begin position="261"/>
        <end position="279"/>
    </location>
</feature>
<protein>
    <submittedName>
        <fullName evidence="2">Uncharacterized protein</fullName>
    </submittedName>
</protein>
<gene>
    <name evidence="2" type="ORF">DSL72_003434</name>
</gene>
<feature type="region of interest" description="Disordered" evidence="1">
    <location>
        <begin position="237"/>
        <end position="279"/>
    </location>
</feature>
<evidence type="ECO:0000313" key="2">
    <source>
        <dbReference type="EMBL" id="QSZ28927.1"/>
    </source>
</evidence>
<organism evidence="2 3">
    <name type="scientific">Monilinia vaccinii-corymbosi</name>
    <dbReference type="NCBI Taxonomy" id="61207"/>
    <lineage>
        <taxon>Eukaryota</taxon>
        <taxon>Fungi</taxon>
        <taxon>Dikarya</taxon>
        <taxon>Ascomycota</taxon>
        <taxon>Pezizomycotina</taxon>
        <taxon>Leotiomycetes</taxon>
        <taxon>Helotiales</taxon>
        <taxon>Sclerotiniaceae</taxon>
        <taxon>Monilinia</taxon>
    </lineage>
</organism>